<evidence type="ECO:0000313" key="2">
    <source>
        <dbReference type="Proteomes" id="UP001596514"/>
    </source>
</evidence>
<dbReference type="EMBL" id="JBHTEE010000001">
    <property type="protein sequence ID" value="MFC7606519.1"/>
    <property type="molecule type" value="Genomic_DNA"/>
</dbReference>
<dbReference type="Proteomes" id="UP001596514">
    <property type="component" value="Unassembled WGS sequence"/>
</dbReference>
<accession>A0ABW2TFI3</accession>
<name>A0ABW2TFI3_9ACTN</name>
<proteinExistence type="predicted"/>
<gene>
    <name evidence="1" type="ORF">ACFQVD_41120</name>
</gene>
<protein>
    <submittedName>
        <fullName evidence="1">Uncharacterized protein</fullName>
    </submittedName>
</protein>
<keyword evidence="2" id="KW-1185">Reference proteome</keyword>
<sequence length="332" mass="36173">MSDLSESDPWLDRVLREGAAPGLLSALVERLSPTDLQTLLLEVYRRRAATVTPGGLLRAYERNRFTAPSVLDAGELARLDALGHERLARHGFTGLALSPVCPLGTNSAVATVDQHKMVTTVRNTEVVSDATNVLALECAVRRRELLRADPRSRRRVRLAATHRVVRAQLFAGPGMPAHFALLALCTAGRAEGSFAFETAALAEQIGVHLDVLRGARELGHRISAVHVFLTDLTEGRHRQALREHVLDRLARAHPGTTFAFDDDRVSGRGYYDGACFEIRATTSTGDDHSLGDGGFTTWTAGLLSDAKERLLISGLGLERLCGLFHRHTVLDP</sequence>
<evidence type="ECO:0000313" key="1">
    <source>
        <dbReference type="EMBL" id="MFC7606519.1"/>
    </source>
</evidence>
<organism evidence="1 2">
    <name type="scientific">Streptosporangium amethystogenes subsp. fukuiense</name>
    <dbReference type="NCBI Taxonomy" id="698418"/>
    <lineage>
        <taxon>Bacteria</taxon>
        <taxon>Bacillati</taxon>
        <taxon>Actinomycetota</taxon>
        <taxon>Actinomycetes</taxon>
        <taxon>Streptosporangiales</taxon>
        <taxon>Streptosporangiaceae</taxon>
        <taxon>Streptosporangium</taxon>
    </lineage>
</organism>
<reference evidence="2" key="1">
    <citation type="journal article" date="2019" name="Int. J. Syst. Evol. Microbiol.">
        <title>The Global Catalogue of Microorganisms (GCM) 10K type strain sequencing project: providing services to taxonomists for standard genome sequencing and annotation.</title>
        <authorList>
            <consortium name="The Broad Institute Genomics Platform"/>
            <consortium name="The Broad Institute Genome Sequencing Center for Infectious Disease"/>
            <person name="Wu L."/>
            <person name="Ma J."/>
        </authorList>
    </citation>
    <scope>NUCLEOTIDE SEQUENCE [LARGE SCALE GENOMIC DNA]</scope>
    <source>
        <strain evidence="2">JCM 10083</strain>
    </source>
</reference>
<dbReference type="RefSeq" id="WP_343962940.1">
    <property type="nucleotide sequence ID" value="NZ_BAAAGK010000013.1"/>
</dbReference>
<comment type="caution">
    <text evidence="1">The sequence shown here is derived from an EMBL/GenBank/DDBJ whole genome shotgun (WGS) entry which is preliminary data.</text>
</comment>